<gene>
    <name evidence="6" type="ORF">CLAFUR5_14176</name>
</gene>
<keyword evidence="7" id="KW-1185">Reference proteome</keyword>
<evidence type="ECO:0000256" key="4">
    <source>
        <dbReference type="ARBA" id="ARBA00023136"/>
    </source>
</evidence>
<dbReference type="RefSeq" id="XP_047769264.1">
    <property type="nucleotide sequence ID" value="XM_047913324.1"/>
</dbReference>
<reference evidence="6" key="2">
    <citation type="journal article" date="2022" name="Microb. Genom.">
        <title>A chromosome-scale genome assembly of the tomato pathogen Cladosporium fulvum reveals a compartmentalized genome architecture and the presence of a dispensable chromosome.</title>
        <authorList>
            <person name="Zaccaron A.Z."/>
            <person name="Chen L.H."/>
            <person name="Samaras A."/>
            <person name="Stergiopoulos I."/>
        </authorList>
    </citation>
    <scope>NUCLEOTIDE SEQUENCE</scope>
    <source>
        <strain evidence="6">Race5_Kim</strain>
    </source>
</reference>
<dbReference type="GO" id="GO:0004930">
    <property type="term" value="F:G protein-coupled receptor activity"/>
    <property type="evidence" value="ECO:0007669"/>
    <property type="project" value="TreeGrafter"/>
</dbReference>
<keyword evidence="4 5" id="KW-0472">Membrane</keyword>
<feature type="transmembrane region" description="Helical" evidence="5">
    <location>
        <begin position="36"/>
        <end position="57"/>
    </location>
</feature>
<feature type="transmembrane region" description="Helical" evidence="5">
    <location>
        <begin position="77"/>
        <end position="99"/>
    </location>
</feature>
<accession>A0A9Q8PM06</accession>
<dbReference type="GeneID" id="71994054"/>
<dbReference type="AlphaFoldDB" id="A0A9Q8PM06"/>
<feature type="transmembrane region" description="Helical" evidence="5">
    <location>
        <begin position="153"/>
        <end position="175"/>
    </location>
</feature>
<dbReference type="GO" id="GO:0005886">
    <property type="term" value="C:plasma membrane"/>
    <property type="evidence" value="ECO:0007669"/>
    <property type="project" value="TreeGrafter"/>
</dbReference>
<dbReference type="GO" id="GO:0007189">
    <property type="term" value="P:adenylate cyclase-activating G protein-coupled receptor signaling pathway"/>
    <property type="evidence" value="ECO:0007669"/>
    <property type="project" value="TreeGrafter"/>
</dbReference>
<keyword evidence="3 5" id="KW-1133">Transmembrane helix</keyword>
<evidence type="ECO:0000256" key="5">
    <source>
        <dbReference type="SAM" id="Phobius"/>
    </source>
</evidence>
<dbReference type="KEGG" id="ffu:CLAFUR5_14176"/>
<comment type="subcellular location">
    <subcellularLocation>
        <location evidence="1">Membrane</location>
        <topology evidence="1">Multi-pass membrane protein</topology>
    </subcellularLocation>
</comment>
<evidence type="ECO:0000256" key="3">
    <source>
        <dbReference type="ARBA" id="ARBA00022989"/>
    </source>
</evidence>
<keyword evidence="2 5" id="KW-0812">Transmembrane</keyword>
<evidence type="ECO:0000313" key="7">
    <source>
        <dbReference type="Proteomes" id="UP000756132"/>
    </source>
</evidence>
<organism evidence="6 7">
    <name type="scientific">Passalora fulva</name>
    <name type="common">Tomato leaf mold</name>
    <name type="synonym">Cladosporium fulvum</name>
    <dbReference type="NCBI Taxonomy" id="5499"/>
    <lineage>
        <taxon>Eukaryota</taxon>
        <taxon>Fungi</taxon>
        <taxon>Dikarya</taxon>
        <taxon>Ascomycota</taxon>
        <taxon>Pezizomycotina</taxon>
        <taxon>Dothideomycetes</taxon>
        <taxon>Dothideomycetidae</taxon>
        <taxon>Mycosphaerellales</taxon>
        <taxon>Mycosphaerellaceae</taxon>
        <taxon>Fulvia</taxon>
    </lineage>
</organism>
<dbReference type="Proteomes" id="UP000756132">
    <property type="component" value="Chromosome 13"/>
</dbReference>
<sequence length="190" mass="21273">MQWLHERFTTIVSTSLQLRSLSSIEHELQLNLRKGLLPVGLLAALSVYSCLVLLGFIATRFYSEWKRCRTSLGHNQYVVLVFNLLVADLMQSIGFLITWHWYLVNDIDSSSAACFAQGWMIHSGDLSSGFFVLAIAMHTYFTAVHGGRLSQSTFNAIIAAIWTLAFLLTVIGVGLHTDKYFEKAGEHSKA</sequence>
<evidence type="ECO:0000313" key="6">
    <source>
        <dbReference type="EMBL" id="UJO24898.1"/>
    </source>
</evidence>
<evidence type="ECO:0000256" key="1">
    <source>
        <dbReference type="ARBA" id="ARBA00004141"/>
    </source>
</evidence>
<evidence type="ECO:0000256" key="2">
    <source>
        <dbReference type="ARBA" id="ARBA00022692"/>
    </source>
</evidence>
<dbReference type="PANTHER" id="PTHR23112">
    <property type="entry name" value="G PROTEIN-COUPLED RECEPTOR 157-RELATED"/>
    <property type="match status" value="1"/>
</dbReference>
<dbReference type="EMBL" id="CP090175">
    <property type="protein sequence ID" value="UJO24898.1"/>
    <property type="molecule type" value="Genomic_DNA"/>
</dbReference>
<dbReference type="OrthoDB" id="100006at2759"/>
<protein>
    <submittedName>
        <fullName evidence="6">Uncharacterized protein</fullName>
    </submittedName>
</protein>
<reference evidence="6" key="1">
    <citation type="submission" date="2021-12" db="EMBL/GenBank/DDBJ databases">
        <authorList>
            <person name="Zaccaron A."/>
            <person name="Stergiopoulos I."/>
        </authorList>
    </citation>
    <scope>NUCLEOTIDE SEQUENCE</scope>
    <source>
        <strain evidence="6">Race5_Kim</strain>
    </source>
</reference>
<dbReference type="PANTHER" id="PTHR23112:SF37">
    <property type="entry name" value="G PROTEIN-COUPLED RECEPTOR GPR1"/>
    <property type="match status" value="1"/>
</dbReference>
<dbReference type="Gene3D" id="1.20.1070.10">
    <property type="entry name" value="Rhodopsin 7-helix transmembrane proteins"/>
    <property type="match status" value="1"/>
</dbReference>
<proteinExistence type="predicted"/>
<dbReference type="CDD" id="cd00637">
    <property type="entry name" value="7tm_classA_rhodopsin-like"/>
    <property type="match status" value="1"/>
</dbReference>
<dbReference type="SUPFAM" id="SSF81321">
    <property type="entry name" value="Family A G protein-coupled receptor-like"/>
    <property type="match status" value="1"/>
</dbReference>
<feature type="transmembrane region" description="Helical" evidence="5">
    <location>
        <begin position="119"/>
        <end position="141"/>
    </location>
</feature>
<name>A0A9Q8PM06_PASFU</name>